<dbReference type="EMBL" id="FRCB01000005">
    <property type="protein sequence ID" value="SHM21017.1"/>
    <property type="molecule type" value="Genomic_DNA"/>
</dbReference>
<dbReference type="Gene3D" id="3.50.50.60">
    <property type="entry name" value="FAD/NAD(P)-binding domain"/>
    <property type="match status" value="1"/>
</dbReference>
<reference evidence="3 4" key="1">
    <citation type="submission" date="2016-11" db="EMBL/GenBank/DDBJ databases">
        <authorList>
            <person name="Varghese N."/>
            <person name="Submissions S."/>
        </authorList>
    </citation>
    <scope>NUCLEOTIDE SEQUENCE [LARGE SCALE GENOMIC DNA]</scope>
    <source>
        <strain evidence="3 4">DSM 28249</strain>
    </source>
</reference>
<dbReference type="InterPro" id="IPR036188">
    <property type="entry name" value="FAD/NAD-bd_sf"/>
</dbReference>
<dbReference type="Proteomes" id="UP000322545">
    <property type="component" value="Unassembled WGS sequence"/>
</dbReference>
<keyword evidence="4" id="KW-1185">Reference proteome</keyword>
<proteinExistence type="predicted"/>
<dbReference type="PANTHER" id="PTHR13847">
    <property type="entry name" value="SARCOSINE DEHYDROGENASE-RELATED"/>
    <property type="match status" value="1"/>
</dbReference>
<organism evidence="3 4">
    <name type="scientific">Roseovarius litoreus</name>
    <dbReference type="NCBI Taxonomy" id="1155722"/>
    <lineage>
        <taxon>Bacteria</taxon>
        <taxon>Pseudomonadati</taxon>
        <taxon>Pseudomonadota</taxon>
        <taxon>Alphaproteobacteria</taxon>
        <taxon>Rhodobacterales</taxon>
        <taxon>Roseobacteraceae</taxon>
        <taxon>Roseovarius</taxon>
    </lineage>
</organism>
<sequence>MRDLGSLWRDSAAETFSAPPVSGDLSCDLLVIGGGFTGCSAALKAVGQGADVILLESDTIGHGGSGRNVGLVNAGLWLPPDTVCDTLGTEAGERLNTVLASAPDLVFDLIARHDIACEPRRAGTLHLAHAPRGLAQLKARHAQLIRRNAPVTVLDQTETAARTGTSGFHGALHDARAGTVQPLAYVRGLARAARDMGARLFENSAASAITRQGDHWIIRSNDATLRAKALLVATNAYHRPVAHMTLPHVPKVNYFQLATAPLGNNISRDILPGGEGCWDTGLIMSSLRRDAAGRVILGGMGDDTGVQAGWARRKLAQLFPQLADAEITHQWAGQISMTSDHLPRILRIGPDALSIFGYSGRGIAPGTAFGQAAAHALLTGDDSHLPLDPVGAHIERLPGLKTAIYETGARLVHAVSARR</sequence>
<name>A0A1M7GYK6_9RHOB</name>
<accession>A0A1M7GYK6</accession>
<dbReference type="PANTHER" id="PTHR13847:SF275">
    <property type="entry name" value="GAMMA-GLUTAMYLPUTRESCINE OXIDOREDUCTASE"/>
    <property type="match status" value="1"/>
</dbReference>
<gene>
    <name evidence="3" type="ORF">SAMN05443432_105186</name>
</gene>
<protein>
    <submittedName>
        <fullName evidence="3">Glycine/D-amino acid oxidase</fullName>
    </submittedName>
</protein>
<dbReference type="RefSeq" id="WP_149779747.1">
    <property type="nucleotide sequence ID" value="NZ_FRCB01000005.1"/>
</dbReference>
<evidence type="ECO:0000256" key="1">
    <source>
        <dbReference type="ARBA" id="ARBA00023002"/>
    </source>
</evidence>
<dbReference type="Pfam" id="PF01266">
    <property type="entry name" value="DAO"/>
    <property type="match status" value="1"/>
</dbReference>
<dbReference type="AlphaFoldDB" id="A0A1M7GYK6"/>
<dbReference type="SUPFAM" id="SSF51905">
    <property type="entry name" value="FAD/NAD(P)-binding domain"/>
    <property type="match status" value="1"/>
</dbReference>
<feature type="domain" description="FAD dependent oxidoreductase" evidence="2">
    <location>
        <begin position="28"/>
        <end position="375"/>
    </location>
</feature>
<keyword evidence="1" id="KW-0560">Oxidoreductase</keyword>
<evidence type="ECO:0000313" key="3">
    <source>
        <dbReference type="EMBL" id="SHM21017.1"/>
    </source>
</evidence>
<evidence type="ECO:0000259" key="2">
    <source>
        <dbReference type="Pfam" id="PF01266"/>
    </source>
</evidence>
<evidence type="ECO:0000313" key="4">
    <source>
        <dbReference type="Proteomes" id="UP000322545"/>
    </source>
</evidence>
<dbReference type="Gene3D" id="3.30.9.10">
    <property type="entry name" value="D-Amino Acid Oxidase, subunit A, domain 2"/>
    <property type="match status" value="1"/>
</dbReference>
<dbReference type="GO" id="GO:0016491">
    <property type="term" value="F:oxidoreductase activity"/>
    <property type="evidence" value="ECO:0007669"/>
    <property type="project" value="UniProtKB-KW"/>
</dbReference>
<dbReference type="GO" id="GO:0005737">
    <property type="term" value="C:cytoplasm"/>
    <property type="evidence" value="ECO:0007669"/>
    <property type="project" value="TreeGrafter"/>
</dbReference>
<dbReference type="InterPro" id="IPR006076">
    <property type="entry name" value="FAD-dep_OxRdtase"/>
</dbReference>